<keyword evidence="2" id="KW-1185">Reference proteome</keyword>
<protein>
    <submittedName>
        <fullName evidence="1">Sm-like ribonucleoprotein</fullName>
    </submittedName>
</protein>
<reference evidence="1" key="2">
    <citation type="journal article" date="2022" name="New Phytol.">
        <title>Evolutionary transition to the ectomycorrhizal habit in the genomes of a hyperdiverse lineage of mushroom-forming fungi.</title>
        <authorList>
            <person name="Looney B."/>
            <person name="Miyauchi S."/>
            <person name="Morin E."/>
            <person name="Drula E."/>
            <person name="Courty P.E."/>
            <person name="Kohler A."/>
            <person name="Kuo A."/>
            <person name="LaButti K."/>
            <person name="Pangilinan J."/>
            <person name="Lipzen A."/>
            <person name="Riley R."/>
            <person name="Andreopoulos W."/>
            <person name="He G."/>
            <person name="Johnson J."/>
            <person name="Nolan M."/>
            <person name="Tritt A."/>
            <person name="Barry K.W."/>
            <person name="Grigoriev I.V."/>
            <person name="Nagy L.G."/>
            <person name="Hibbett D."/>
            <person name="Henrissat B."/>
            <person name="Matheny P.B."/>
            <person name="Labbe J."/>
            <person name="Martin F.M."/>
        </authorList>
    </citation>
    <scope>NUCLEOTIDE SEQUENCE</scope>
    <source>
        <strain evidence="1">EC-137</strain>
    </source>
</reference>
<evidence type="ECO:0000313" key="1">
    <source>
        <dbReference type="EMBL" id="KAI0033156.1"/>
    </source>
</evidence>
<sequence>MDSLIPFTTSGSLVDCVDRKMLVILRDGRKLHGVLRSYDQFANLVLEDTVERIYSGNTFAEKWCGLFLIRGENVVLLGEIDLDQEDDVPLQQVDFELLDGHHRHEAAEKRHRDDTKAKVLFEQKGFCREGGEGDGY</sequence>
<comment type="caution">
    <text evidence="1">The sequence shown here is derived from an EMBL/GenBank/DDBJ whole genome shotgun (WGS) entry which is preliminary data.</text>
</comment>
<evidence type="ECO:0000313" key="2">
    <source>
        <dbReference type="Proteomes" id="UP000814128"/>
    </source>
</evidence>
<accession>A0ACB8QP63</accession>
<proteinExistence type="predicted"/>
<dbReference type="EMBL" id="MU273526">
    <property type="protein sequence ID" value="KAI0033156.1"/>
    <property type="molecule type" value="Genomic_DNA"/>
</dbReference>
<reference evidence="1" key="1">
    <citation type="submission" date="2021-02" db="EMBL/GenBank/DDBJ databases">
        <authorList>
            <consortium name="DOE Joint Genome Institute"/>
            <person name="Ahrendt S."/>
            <person name="Looney B.P."/>
            <person name="Miyauchi S."/>
            <person name="Morin E."/>
            <person name="Drula E."/>
            <person name="Courty P.E."/>
            <person name="Chicoki N."/>
            <person name="Fauchery L."/>
            <person name="Kohler A."/>
            <person name="Kuo A."/>
            <person name="Labutti K."/>
            <person name="Pangilinan J."/>
            <person name="Lipzen A."/>
            <person name="Riley R."/>
            <person name="Andreopoulos W."/>
            <person name="He G."/>
            <person name="Johnson J."/>
            <person name="Barry K.W."/>
            <person name="Grigoriev I.V."/>
            <person name="Nagy L."/>
            <person name="Hibbett D."/>
            <person name="Henrissat B."/>
            <person name="Matheny P.B."/>
            <person name="Labbe J."/>
            <person name="Martin F."/>
        </authorList>
    </citation>
    <scope>NUCLEOTIDE SEQUENCE</scope>
    <source>
        <strain evidence="1">EC-137</strain>
    </source>
</reference>
<dbReference type="Proteomes" id="UP000814128">
    <property type="component" value="Unassembled WGS sequence"/>
</dbReference>
<organism evidence="1 2">
    <name type="scientific">Vararia minispora EC-137</name>
    <dbReference type="NCBI Taxonomy" id="1314806"/>
    <lineage>
        <taxon>Eukaryota</taxon>
        <taxon>Fungi</taxon>
        <taxon>Dikarya</taxon>
        <taxon>Basidiomycota</taxon>
        <taxon>Agaricomycotina</taxon>
        <taxon>Agaricomycetes</taxon>
        <taxon>Russulales</taxon>
        <taxon>Lachnocladiaceae</taxon>
        <taxon>Vararia</taxon>
    </lineage>
</organism>
<gene>
    <name evidence="1" type="ORF">K488DRAFT_48265</name>
</gene>
<name>A0ACB8QP63_9AGAM</name>